<dbReference type="GeneID" id="17283072"/>
<name>A0A0D3KPW7_EMIH1</name>
<reference evidence="3" key="1">
    <citation type="journal article" date="2013" name="Nature">
        <title>Pan genome of the phytoplankton Emiliania underpins its global distribution.</title>
        <authorList>
            <person name="Read B.A."/>
            <person name="Kegel J."/>
            <person name="Klute M.J."/>
            <person name="Kuo A."/>
            <person name="Lefebvre S.C."/>
            <person name="Maumus F."/>
            <person name="Mayer C."/>
            <person name="Miller J."/>
            <person name="Monier A."/>
            <person name="Salamov A."/>
            <person name="Young J."/>
            <person name="Aguilar M."/>
            <person name="Claverie J.M."/>
            <person name="Frickenhaus S."/>
            <person name="Gonzalez K."/>
            <person name="Herman E.K."/>
            <person name="Lin Y.C."/>
            <person name="Napier J."/>
            <person name="Ogata H."/>
            <person name="Sarno A.F."/>
            <person name="Shmutz J."/>
            <person name="Schroeder D."/>
            <person name="de Vargas C."/>
            <person name="Verret F."/>
            <person name="von Dassow P."/>
            <person name="Valentin K."/>
            <person name="Van de Peer Y."/>
            <person name="Wheeler G."/>
            <person name="Dacks J.B."/>
            <person name="Delwiche C.F."/>
            <person name="Dyhrman S.T."/>
            <person name="Glockner G."/>
            <person name="John U."/>
            <person name="Richards T."/>
            <person name="Worden A.Z."/>
            <person name="Zhang X."/>
            <person name="Grigoriev I.V."/>
            <person name="Allen A.E."/>
            <person name="Bidle K."/>
            <person name="Borodovsky M."/>
            <person name="Bowler C."/>
            <person name="Brownlee C."/>
            <person name="Cock J.M."/>
            <person name="Elias M."/>
            <person name="Gladyshev V.N."/>
            <person name="Groth M."/>
            <person name="Guda C."/>
            <person name="Hadaegh A."/>
            <person name="Iglesias-Rodriguez M.D."/>
            <person name="Jenkins J."/>
            <person name="Jones B.M."/>
            <person name="Lawson T."/>
            <person name="Leese F."/>
            <person name="Lindquist E."/>
            <person name="Lobanov A."/>
            <person name="Lomsadze A."/>
            <person name="Malik S.B."/>
            <person name="Marsh M.E."/>
            <person name="Mackinder L."/>
            <person name="Mock T."/>
            <person name="Mueller-Roeber B."/>
            <person name="Pagarete A."/>
            <person name="Parker M."/>
            <person name="Probert I."/>
            <person name="Quesneville H."/>
            <person name="Raines C."/>
            <person name="Rensing S.A."/>
            <person name="Riano-Pachon D.M."/>
            <person name="Richier S."/>
            <person name="Rokitta S."/>
            <person name="Shiraiwa Y."/>
            <person name="Soanes D.M."/>
            <person name="van der Giezen M."/>
            <person name="Wahlund T.M."/>
            <person name="Williams B."/>
            <person name="Wilson W."/>
            <person name="Wolfe G."/>
            <person name="Wurch L.L."/>
        </authorList>
    </citation>
    <scope>NUCLEOTIDE SEQUENCE</scope>
</reference>
<dbReference type="PANTHER" id="PTHR35514:SF1">
    <property type="entry name" value="THYLAKOID LUMENAL 15.0 KDA PROTEIN 2, CHLOROPLASTIC"/>
    <property type="match status" value="1"/>
</dbReference>
<feature type="domain" description="TPM" evidence="1">
    <location>
        <begin position="51"/>
        <end position="169"/>
    </location>
</feature>
<dbReference type="Gene3D" id="3.10.310.50">
    <property type="match status" value="1"/>
</dbReference>
<dbReference type="PaxDb" id="2903-EOD37802"/>
<dbReference type="STRING" id="2903.R1DRQ1"/>
<dbReference type="HOGENOM" id="CLU_090456_1_1_1"/>
<dbReference type="OMA" id="NNCAEVK"/>
<dbReference type="EnsemblProtists" id="EOD37802">
    <property type="protein sequence ID" value="EOD37802"/>
    <property type="gene ID" value="EMIHUDRAFT_440267"/>
</dbReference>
<dbReference type="RefSeq" id="XP_005790231.1">
    <property type="nucleotide sequence ID" value="XM_005790174.1"/>
</dbReference>
<dbReference type="Proteomes" id="UP000013827">
    <property type="component" value="Unassembled WGS sequence"/>
</dbReference>
<organism evidence="2 3">
    <name type="scientific">Emiliania huxleyi (strain CCMP1516)</name>
    <dbReference type="NCBI Taxonomy" id="280463"/>
    <lineage>
        <taxon>Eukaryota</taxon>
        <taxon>Haptista</taxon>
        <taxon>Haptophyta</taxon>
        <taxon>Prymnesiophyceae</taxon>
        <taxon>Isochrysidales</taxon>
        <taxon>Noelaerhabdaceae</taxon>
        <taxon>Emiliania</taxon>
    </lineage>
</organism>
<evidence type="ECO:0000313" key="3">
    <source>
        <dbReference type="Proteomes" id="UP000013827"/>
    </source>
</evidence>
<dbReference type="Pfam" id="PF04536">
    <property type="entry name" value="TPM_phosphatase"/>
    <property type="match status" value="1"/>
</dbReference>
<evidence type="ECO:0000259" key="1">
    <source>
        <dbReference type="Pfam" id="PF04536"/>
    </source>
</evidence>
<dbReference type="PANTHER" id="PTHR35514">
    <property type="entry name" value="THYLAKOID LUMENAL 15.0 KDA PROTEIN 2, CHLOROPLASTIC"/>
    <property type="match status" value="1"/>
</dbReference>
<evidence type="ECO:0000313" key="2">
    <source>
        <dbReference type="EnsemblProtists" id="EOD37802"/>
    </source>
</evidence>
<dbReference type="AlphaFoldDB" id="A0A0D3KPW7"/>
<sequence length="223" mass="24321">MKFDALSRRSLQHVPLVLAAALTSAPSLPALARPEGVNKPELLPTGPVQRVIDLQKFLTSGERTKMDTQLAKIEAETGFKLRVLCQQYPNTPGLAIKDYWGLDDKSIVLVADKGTKGTSNMLNFNVAEGAKLQLPNTFWTRLQSTFGNTFFVKENGEDVAIRRAVDAIDYCLREDLGCVDVPLQIKDPSRAMYGDPTDPFKGSNPFASVTDGISSGAEKIFGS</sequence>
<protein>
    <recommendedName>
        <fullName evidence="1">TPM domain-containing protein</fullName>
    </recommendedName>
</protein>
<reference evidence="2" key="2">
    <citation type="submission" date="2024-10" db="UniProtKB">
        <authorList>
            <consortium name="EnsemblProtists"/>
        </authorList>
    </citation>
    <scope>IDENTIFICATION</scope>
</reference>
<dbReference type="KEGG" id="ehx:EMIHUDRAFT_440267"/>
<keyword evidence="3" id="KW-1185">Reference proteome</keyword>
<dbReference type="InterPro" id="IPR007621">
    <property type="entry name" value="TPM_dom"/>
</dbReference>
<dbReference type="eggNOG" id="ENOG502QVHQ">
    <property type="taxonomic scope" value="Eukaryota"/>
</dbReference>
<accession>A0A0D3KPW7</accession>
<proteinExistence type="predicted"/>